<gene>
    <name evidence="1" type="ORF">DAPPUDRAFT_115491</name>
</gene>
<dbReference type="OrthoDB" id="2438421at2759"/>
<dbReference type="HOGENOM" id="CLU_1236159_0_0_1"/>
<reference evidence="1 2" key="1">
    <citation type="journal article" date="2011" name="Science">
        <title>The ecoresponsive genome of Daphnia pulex.</title>
        <authorList>
            <person name="Colbourne J.K."/>
            <person name="Pfrender M.E."/>
            <person name="Gilbert D."/>
            <person name="Thomas W.K."/>
            <person name="Tucker A."/>
            <person name="Oakley T.H."/>
            <person name="Tokishita S."/>
            <person name="Aerts A."/>
            <person name="Arnold G.J."/>
            <person name="Basu M.K."/>
            <person name="Bauer D.J."/>
            <person name="Caceres C.E."/>
            <person name="Carmel L."/>
            <person name="Casola C."/>
            <person name="Choi J.H."/>
            <person name="Detter J.C."/>
            <person name="Dong Q."/>
            <person name="Dusheyko S."/>
            <person name="Eads B.D."/>
            <person name="Frohlich T."/>
            <person name="Geiler-Samerotte K.A."/>
            <person name="Gerlach D."/>
            <person name="Hatcher P."/>
            <person name="Jogdeo S."/>
            <person name="Krijgsveld J."/>
            <person name="Kriventseva E.V."/>
            <person name="Kultz D."/>
            <person name="Laforsch C."/>
            <person name="Lindquist E."/>
            <person name="Lopez J."/>
            <person name="Manak J.R."/>
            <person name="Muller J."/>
            <person name="Pangilinan J."/>
            <person name="Patwardhan R.P."/>
            <person name="Pitluck S."/>
            <person name="Pritham E.J."/>
            <person name="Rechtsteiner A."/>
            <person name="Rho M."/>
            <person name="Rogozin I.B."/>
            <person name="Sakarya O."/>
            <person name="Salamov A."/>
            <person name="Schaack S."/>
            <person name="Shapiro H."/>
            <person name="Shiga Y."/>
            <person name="Skalitzky C."/>
            <person name="Smith Z."/>
            <person name="Souvorov A."/>
            <person name="Sung W."/>
            <person name="Tang Z."/>
            <person name="Tsuchiya D."/>
            <person name="Tu H."/>
            <person name="Vos H."/>
            <person name="Wang M."/>
            <person name="Wolf Y.I."/>
            <person name="Yamagata H."/>
            <person name="Yamada T."/>
            <person name="Ye Y."/>
            <person name="Shaw J.R."/>
            <person name="Andrews J."/>
            <person name="Crease T.J."/>
            <person name="Tang H."/>
            <person name="Lucas S.M."/>
            <person name="Robertson H.M."/>
            <person name="Bork P."/>
            <person name="Koonin E.V."/>
            <person name="Zdobnov E.M."/>
            <person name="Grigoriev I.V."/>
            <person name="Lynch M."/>
            <person name="Boore J.L."/>
        </authorList>
    </citation>
    <scope>NUCLEOTIDE SEQUENCE [LARGE SCALE GENOMIC DNA]</scope>
</reference>
<dbReference type="EMBL" id="GL732679">
    <property type="protein sequence ID" value="EFX67365.1"/>
    <property type="molecule type" value="Genomic_DNA"/>
</dbReference>
<proteinExistence type="predicted"/>
<dbReference type="AlphaFoldDB" id="E9HLK1"/>
<dbReference type="Proteomes" id="UP000000305">
    <property type="component" value="Unassembled WGS sequence"/>
</dbReference>
<evidence type="ECO:0000313" key="2">
    <source>
        <dbReference type="Proteomes" id="UP000000305"/>
    </source>
</evidence>
<sequence>MCQHRLLPQNGTCPPPDVVAVMTQQPASPPDVYSIVVMTKSSSKYKAKNFIDNFMLTNDRISVLVICCLFLSLGVDGAPLNWFPHPFLPAGANSAMEKILSDYDNKVGDNRPFIVEDDFFDLSADQFGDFLKFIRNQADYETLGNVIPSYLDLLNKVSLTREEDDGTLINNPKSPLAGKIHHCADLAEALKKSLESRMPFVLQDTFYVLGKKPSYSHLTFSHVH</sequence>
<accession>E9HLK1</accession>
<evidence type="ECO:0000313" key="1">
    <source>
        <dbReference type="EMBL" id="EFX67365.1"/>
    </source>
</evidence>
<keyword evidence="2" id="KW-1185">Reference proteome</keyword>
<organism evidence="1 2">
    <name type="scientific">Daphnia pulex</name>
    <name type="common">Water flea</name>
    <dbReference type="NCBI Taxonomy" id="6669"/>
    <lineage>
        <taxon>Eukaryota</taxon>
        <taxon>Metazoa</taxon>
        <taxon>Ecdysozoa</taxon>
        <taxon>Arthropoda</taxon>
        <taxon>Crustacea</taxon>
        <taxon>Branchiopoda</taxon>
        <taxon>Diplostraca</taxon>
        <taxon>Cladocera</taxon>
        <taxon>Anomopoda</taxon>
        <taxon>Daphniidae</taxon>
        <taxon>Daphnia</taxon>
    </lineage>
</organism>
<protein>
    <submittedName>
        <fullName evidence="1">Uncharacterized protein</fullName>
    </submittedName>
</protein>
<dbReference type="KEGG" id="dpx:DAPPUDRAFT_115491"/>
<name>E9HLK1_DAPPU</name>
<dbReference type="InParanoid" id="E9HLK1"/>